<organism evidence="1 2">
    <name type="scientific">Hyalomma asiaticum</name>
    <name type="common">Tick</name>
    <dbReference type="NCBI Taxonomy" id="266040"/>
    <lineage>
        <taxon>Eukaryota</taxon>
        <taxon>Metazoa</taxon>
        <taxon>Ecdysozoa</taxon>
        <taxon>Arthropoda</taxon>
        <taxon>Chelicerata</taxon>
        <taxon>Arachnida</taxon>
        <taxon>Acari</taxon>
        <taxon>Parasitiformes</taxon>
        <taxon>Ixodida</taxon>
        <taxon>Ixodoidea</taxon>
        <taxon>Ixodidae</taxon>
        <taxon>Hyalomminae</taxon>
        <taxon>Hyalomma</taxon>
    </lineage>
</organism>
<gene>
    <name evidence="1" type="ORF">HPB50_027472</name>
</gene>
<dbReference type="EMBL" id="CM023491">
    <property type="protein sequence ID" value="KAH6942028.1"/>
    <property type="molecule type" value="Genomic_DNA"/>
</dbReference>
<accession>A0ACB7T4K1</accession>
<proteinExistence type="predicted"/>
<evidence type="ECO:0000313" key="2">
    <source>
        <dbReference type="Proteomes" id="UP000821845"/>
    </source>
</evidence>
<keyword evidence="2" id="KW-1185">Reference proteome</keyword>
<sequence>MCSCIDVAQRDEPCSDSGNYGKFLQHNRKPSTGLVGPPSRNLQSKVVPVKMKVDTGSPVSKVTQQAYTPHRRHWPALD</sequence>
<evidence type="ECO:0000313" key="1">
    <source>
        <dbReference type="EMBL" id="KAH6942028.1"/>
    </source>
</evidence>
<reference evidence="1" key="1">
    <citation type="submission" date="2020-05" db="EMBL/GenBank/DDBJ databases">
        <title>Large-scale comparative analyses of tick genomes elucidate their genetic diversity and vector capacities.</title>
        <authorList>
            <person name="Jia N."/>
            <person name="Wang J."/>
            <person name="Shi W."/>
            <person name="Du L."/>
            <person name="Sun Y."/>
            <person name="Zhan W."/>
            <person name="Jiang J."/>
            <person name="Wang Q."/>
            <person name="Zhang B."/>
            <person name="Ji P."/>
            <person name="Sakyi L.B."/>
            <person name="Cui X."/>
            <person name="Yuan T."/>
            <person name="Jiang B."/>
            <person name="Yang W."/>
            <person name="Lam T.T.-Y."/>
            <person name="Chang Q."/>
            <person name="Ding S."/>
            <person name="Wang X."/>
            <person name="Zhu J."/>
            <person name="Ruan X."/>
            <person name="Zhao L."/>
            <person name="Wei J."/>
            <person name="Que T."/>
            <person name="Du C."/>
            <person name="Cheng J."/>
            <person name="Dai P."/>
            <person name="Han X."/>
            <person name="Huang E."/>
            <person name="Gao Y."/>
            <person name="Liu J."/>
            <person name="Shao H."/>
            <person name="Ye R."/>
            <person name="Li L."/>
            <person name="Wei W."/>
            <person name="Wang X."/>
            <person name="Wang C."/>
            <person name="Yang T."/>
            <person name="Huo Q."/>
            <person name="Li W."/>
            <person name="Guo W."/>
            <person name="Chen H."/>
            <person name="Zhou L."/>
            <person name="Ni X."/>
            <person name="Tian J."/>
            <person name="Zhou Y."/>
            <person name="Sheng Y."/>
            <person name="Liu T."/>
            <person name="Pan Y."/>
            <person name="Xia L."/>
            <person name="Li J."/>
            <person name="Zhao F."/>
            <person name="Cao W."/>
        </authorList>
    </citation>
    <scope>NUCLEOTIDE SEQUENCE</scope>
    <source>
        <strain evidence="1">Hyas-2018</strain>
    </source>
</reference>
<comment type="caution">
    <text evidence="1">The sequence shown here is derived from an EMBL/GenBank/DDBJ whole genome shotgun (WGS) entry which is preliminary data.</text>
</comment>
<protein>
    <submittedName>
        <fullName evidence="1">Uncharacterized protein</fullName>
    </submittedName>
</protein>
<name>A0ACB7T4K1_HYAAI</name>
<dbReference type="Proteomes" id="UP000821845">
    <property type="component" value="Chromosome 11"/>
</dbReference>